<protein>
    <submittedName>
        <fullName evidence="5">RmuC family protein</fullName>
    </submittedName>
</protein>
<comment type="similarity">
    <text evidence="2">Belongs to the RmuC family.</text>
</comment>
<evidence type="ECO:0000256" key="3">
    <source>
        <dbReference type="ARBA" id="ARBA00023054"/>
    </source>
</evidence>
<dbReference type="Proteomes" id="UP000032430">
    <property type="component" value="Chromosome I"/>
</dbReference>
<keyword evidence="6" id="KW-1185">Reference proteome</keyword>
<dbReference type="Pfam" id="PF02646">
    <property type="entry name" value="RmuC"/>
    <property type="match status" value="1"/>
</dbReference>
<proteinExistence type="inferred from homology"/>
<dbReference type="EMBL" id="LN614827">
    <property type="protein sequence ID" value="CEG57317.1"/>
    <property type="molecule type" value="Genomic_DNA"/>
</dbReference>
<dbReference type="AlphaFoldDB" id="A0A098G4B9"/>
<dbReference type="InterPro" id="IPR003798">
    <property type="entry name" value="DNA_recombination_RmuC"/>
</dbReference>
<dbReference type="PANTHER" id="PTHR30563:SF0">
    <property type="entry name" value="DNA RECOMBINATION PROTEIN RMUC"/>
    <property type="match status" value="1"/>
</dbReference>
<accession>A0A098G4B9</accession>
<dbReference type="SUPFAM" id="SSF58113">
    <property type="entry name" value="Apolipoprotein A-I"/>
    <property type="match status" value="1"/>
</dbReference>
<keyword evidence="3" id="KW-0175">Coiled coil</keyword>
<dbReference type="HOGENOM" id="CLU_020365_0_1_6"/>
<name>A0A098G4B9_9GAMM</name>
<evidence type="ECO:0000313" key="6">
    <source>
        <dbReference type="Proteomes" id="UP000032430"/>
    </source>
</evidence>
<keyword evidence="4" id="KW-0233">DNA recombination</keyword>
<dbReference type="KEGG" id="lfa:LFA_1925"/>
<reference evidence="6" key="1">
    <citation type="submission" date="2014-09" db="EMBL/GenBank/DDBJ databases">
        <authorList>
            <person name="Gomez-Valero L."/>
        </authorList>
    </citation>
    <scope>NUCLEOTIDE SEQUENCE [LARGE SCALE GENOMIC DNA]</scope>
    <source>
        <strain evidence="6">ATCC700992</strain>
    </source>
</reference>
<dbReference type="Gene3D" id="1.20.1260.80">
    <property type="match status" value="1"/>
</dbReference>
<dbReference type="GO" id="GO:0006310">
    <property type="term" value="P:DNA recombination"/>
    <property type="evidence" value="ECO:0007669"/>
    <property type="project" value="UniProtKB-KW"/>
</dbReference>
<evidence type="ECO:0000256" key="4">
    <source>
        <dbReference type="ARBA" id="ARBA00023172"/>
    </source>
</evidence>
<dbReference type="PANTHER" id="PTHR30563">
    <property type="entry name" value="DNA RECOMBINATION PROTEIN RMUC"/>
    <property type="match status" value="1"/>
</dbReference>
<dbReference type="Gene3D" id="1.20.120.20">
    <property type="entry name" value="Apolipoprotein"/>
    <property type="match status" value="1"/>
</dbReference>
<comment type="function">
    <text evidence="1">Involved in DNA recombination.</text>
</comment>
<sequence>MMLFFSSMTLMEGMAYAIALQFFLLFWFLKKQNQQRILSEQLSQQMQQTFTTQLHQLQLDLAQSYQSSQTVVNEKIAQGQLTVQSLISDTVQKQMSDVREQMSHSFKQHASSLTSHLQTLTEEIRTHLHSLTQQVNHKLNEGFEKTSSTFIDVVKRLTIIDEAQKKITELSSHVVSLQDVLVDKKARGAFGEVQLSTLISNMIPATHYQMQYTLSNQKRADCILFLPDPTGNVVIDAKFPLETYQRLINADAASIERKSLQQQFKQDIQKHIKDIAEKYIVPNETTDGAMMFIPAESIFAEIHANYPDLISLSQRLKVWLVSPSTLMAVLTTAKAVLKDDATRKQVHIIQKHLHALADDFQRFEKRMDKLSKHIDLAHQDVNEVNTSAKKITSRFQKIESVEMDLKELETSLIAADAEG</sequence>
<evidence type="ECO:0000256" key="2">
    <source>
        <dbReference type="ARBA" id="ARBA00009840"/>
    </source>
</evidence>
<organism evidence="5 6">
    <name type="scientific">Legionella fallonii LLAP-10</name>
    <dbReference type="NCBI Taxonomy" id="1212491"/>
    <lineage>
        <taxon>Bacteria</taxon>
        <taxon>Pseudomonadati</taxon>
        <taxon>Pseudomonadota</taxon>
        <taxon>Gammaproteobacteria</taxon>
        <taxon>Legionellales</taxon>
        <taxon>Legionellaceae</taxon>
        <taxon>Legionella</taxon>
    </lineage>
</organism>
<dbReference type="STRING" id="1212491.LFA_1925"/>
<evidence type="ECO:0000256" key="1">
    <source>
        <dbReference type="ARBA" id="ARBA00003416"/>
    </source>
</evidence>
<evidence type="ECO:0000313" key="5">
    <source>
        <dbReference type="EMBL" id="CEG57317.1"/>
    </source>
</evidence>
<gene>
    <name evidence="5" type="primary">rmuC</name>
    <name evidence="5" type="ORF">LFA_1925</name>
</gene>